<feature type="region of interest" description="Disordered" evidence="1">
    <location>
        <begin position="106"/>
        <end position="181"/>
    </location>
</feature>
<keyword evidence="2" id="KW-0614">Plasmid</keyword>
<feature type="compositionally biased region" description="Low complexity" evidence="1">
    <location>
        <begin position="164"/>
        <end position="181"/>
    </location>
</feature>
<dbReference type="KEGG" id="dfc:DFI_18715"/>
<dbReference type="EMBL" id="CP021084">
    <property type="protein sequence ID" value="ASN83231.1"/>
    <property type="molecule type" value="Genomic_DNA"/>
</dbReference>
<feature type="compositionally biased region" description="Acidic residues" evidence="1">
    <location>
        <begin position="136"/>
        <end position="163"/>
    </location>
</feature>
<dbReference type="AlphaFoldDB" id="A0A221T2Z0"/>
<sequence length="395" mass="40909">MLTEHAPETVLPFPADTRQEAVLDDVKLLWNMVVALNNSGAANGKDLYTAARELFATHNAAVNPGQVDEARKLQAALRTLLGQPLGDTTPEAAEESFHSLFASAVPAEPPAADPVELDQDTPVPPADAQDTGSGDDGGDGGDDNSGDDSDEDPADDASGDPDDSSATPSAPDAQAAATPAANVTPIPRTVLWDAQALGSGLLSGLARTLRPGDALQLVVVRTGEGELTVNLIPRKLDGEPDSVNTDLTVRGTPAELDLGLLEAVPTYQEVRKTVRELAADLLEQTQRKAQEAKANAAKPVKAAAKPAPSPEGTLKIDVTNPGLDRTAVRAAITGKGVSHAGKLVELSEKKLAPGTYTVEISADDHDIATAAATVKVGKTEVVKVTLKPRAANPLF</sequence>
<reference evidence="2 3" key="1">
    <citation type="submission" date="2017-05" db="EMBL/GenBank/DDBJ databases">
        <title>The complete genome sequence of Deinococcus ficus isolated from the rhizosphere of the Ficus religiosa L. in Taiwan.</title>
        <authorList>
            <person name="Wu K.-M."/>
            <person name="Liao T.-L."/>
            <person name="Liu Y.-M."/>
            <person name="Young C.-C."/>
            <person name="Tsai S.-F."/>
        </authorList>
    </citation>
    <scope>NUCLEOTIDE SEQUENCE [LARGE SCALE GENOMIC DNA]</scope>
    <source>
        <strain evidence="2 3">CC-FR2-10</strain>
        <plasmid evidence="3">pdfi3</plasmid>
    </source>
</reference>
<proteinExistence type="predicted"/>
<feature type="region of interest" description="Disordered" evidence="1">
    <location>
        <begin position="292"/>
        <end position="318"/>
    </location>
</feature>
<dbReference type="Proteomes" id="UP000259030">
    <property type="component" value="Plasmid pDFI3"/>
</dbReference>
<dbReference type="NCBIfam" id="TIGR03741">
    <property type="entry name" value="PRTRC_E"/>
    <property type="match status" value="1"/>
</dbReference>
<feature type="compositionally biased region" description="Low complexity" evidence="1">
    <location>
        <begin position="292"/>
        <end position="306"/>
    </location>
</feature>
<dbReference type="InterPro" id="IPR022273">
    <property type="entry name" value="PRTRC_protein-E"/>
</dbReference>
<evidence type="ECO:0000313" key="2">
    <source>
        <dbReference type="EMBL" id="ASN83231.1"/>
    </source>
</evidence>
<keyword evidence="3" id="KW-1185">Reference proteome</keyword>
<geneLocation type="plasmid" evidence="3">
    <name>pdfi3</name>
</geneLocation>
<gene>
    <name evidence="2" type="ORF">DFI_18715</name>
</gene>
<organism evidence="2 3">
    <name type="scientific">Deinococcus ficus</name>
    <dbReference type="NCBI Taxonomy" id="317577"/>
    <lineage>
        <taxon>Bacteria</taxon>
        <taxon>Thermotogati</taxon>
        <taxon>Deinococcota</taxon>
        <taxon>Deinococci</taxon>
        <taxon>Deinococcales</taxon>
        <taxon>Deinococcaceae</taxon>
        <taxon>Deinococcus</taxon>
    </lineage>
</organism>
<evidence type="ECO:0000313" key="3">
    <source>
        <dbReference type="Proteomes" id="UP000259030"/>
    </source>
</evidence>
<protein>
    <submittedName>
        <fullName evidence="2">Uncharacterized protein</fullName>
    </submittedName>
</protein>
<evidence type="ECO:0000256" key="1">
    <source>
        <dbReference type="SAM" id="MobiDB-lite"/>
    </source>
</evidence>
<name>A0A221T2Z0_9DEIO</name>
<accession>A0A221T2Z0</accession>
<dbReference type="RefSeq" id="WP_051307687.1">
    <property type="nucleotide sequence ID" value="NZ_CP021084.1"/>
</dbReference>